<dbReference type="PIRSF" id="PIRSF006429">
    <property type="entry name" value="GOGAT_lg_2"/>
    <property type="match status" value="1"/>
</dbReference>
<sequence>MKKPVAIAQLSNLENKKPAHALVNGLDLVIVKFDKEISVLYGRCLHRGALMADGHVDGHNLICGVHGWDYRYDTGVSEYNNNEVLYKFNTKIEGDTLYVDEVEIDAYLKDAPQPFNRDEYLGAYADTHPEETEPYTGYIKELAKNGLKNLGHHGFSASMGVDRNTLPKWNDIQFLPAQLASRPLLDHEDVDTKVVIGPNAKKPLSIDIPLFVSDMSFGALSREAKIALSRGAEMAGTGICSGEGGMLPQEQENNTKYFYELASAQFGFSWDKLDKVQAFHFKGGQGAKTGTGGHLPGNKVSKEIAEVRGLQQGETAISPATFPNFHGVKDFKAFADEVRERTGGIPIGFKIAASHIEKDIQFALDVGVDYIILDGRGGGTGSAPTILRDNINVPTIPALARARKYLDKVGATNITLIITGGLRIAEDFAKAMMLGADAIAVSNSALQAIGCLGMRACGSNNCPVGIATQKESLRSRLIIESSAKQLHNYFDATNDLIKVIARACGYDDISKFNPDDLSTFDYDMYRLTGINYAGVL</sequence>
<evidence type="ECO:0000256" key="7">
    <source>
        <dbReference type="PIRNR" id="PIRNR006429"/>
    </source>
</evidence>
<dbReference type="SUPFAM" id="SSF51395">
    <property type="entry name" value="FMN-linked oxidoreductases"/>
    <property type="match status" value="1"/>
</dbReference>
<evidence type="ECO:0000259" key="8">
    <source>
        <dbReference type="PROSITE" id="PS51296"/>
    </source>
</evidence>
<dbReference type="CDD" id="cd03467">
    <property type="entry name" value="Rieske"/>
    <property type="match status" value="1"/>
</dbReference>
<accession>A0A554VGW4</accession>
<evidence type="ECO:0000313" key="10">
    <source>
        <dbReference type="Proteomes" id="UP000318833"/>
    </source>
</evidence>
<dbReference type="Pfam" id="PF01645">
    <property type="entry name" value="Glu_synthase"/>
    <property type="match status" value="1"/>
</dbReference>
<organism evidence="9 10">
    <name type="scientific">Aquimarina algiphila</name>
    <dbReference type="NCBI Taxonomy" id="2047982"/>
    <lineage>
        <taxon>Bacteria</taxon>
        <taxon>Pseudomonadati</taxon>
        <taxon>Bacteroidota</taxon>
        <taxon>Flavobacteriia</taxon>
        <taxon>Flavobacteriales</taxon>
        <taxon>Flavobacteriaceae</taxon>
        <taxon>Aquimarina</taxon>
    </lineage>
</organism>
<evidence type="ECO:0000256" key="2">
    <source>
        <dbReference type="ARBA" id="ARBA00022714"/>
    </source>
</evidence>
<dbReference type="InterPro" id="IPR017941">
    <property type="entry name" value="Rieske_2Fe-2S"/>
</dbReference>
<dbReference type="CDD" id="cd02808">
    <property type="entry name" value="GltS_FMN"/>
    <property type="match status" value="1"/>
</dbReference>
<dbReference type="Gene3D" id="3.20.20.70">
    <property type="entry name" value="Aldolase class I"/>
    <property type="match status" value="1"/>
</dbReference>
<keyword evidence="6" id="KW-0411">Iron-sulfur</keyword>
<keyword evidence="5" id="KW-0408">Iron</keyword>
<dbReference type="PROSITE" id="PS51296">
    <property type="entry name" value="RIESKE"/>
    <property type="match status" value="1"/>
</dbReference>
<dbReference type="InterPro" id="IPR002932">
    <property type="entry name" value="Glu_synthdom"/>
</dbReference>
<dbReference type="OrthoDB" id="9758182at2"/>
<dbReference type="PANTHER" id="PTHR43819">
    <property type="entry name" value="ARCHAEAL-TYPE GLUTAMATE SYNTHASE [NADPH]"/>
    <property type="match status" value="1"/>
</dbReference>
<keyword evidence="2" id="KW-0001">2Fe-2S</keyword>
<dbReference type="Proteomes" id="UP000318833">
    <property type="component" value="Unassembled WGS sequence"/>
</dbReference>
<dbReference type="InterPro" id="IPR036922">
    <property type="entry name" value="Rieske_2Fe-2S_sf"/>
</dbReference>
<dbReference type="PANTHER" id="PTHR43819:SF1">
    <property type="entry name" value="ARCHAEAL-TYPE GLUTAMATE SYNTHASE [NADPH]"/>
    <property type="match status" value="1"/>
</dbReference>
<dbReference type="GO" id="GO:0006537">
    <property type="term" value="P:glutamate biosynthetic process"/>
    <property type="evidence" value="ECO:0007669"/>
    <property type="project" value="InterPro"/>
</dbReference>
<keyword evidence="10" id="KW-1185">Reference proteome</keyword>
<reference evidence="9 10" key="1">
    <citation type="submission" date="2019-07" db="EMBL/GenBank/DDBJ databases">
        <title>The draft genome sequence of Aquimarina algiphila M91.</title>
        <authorList>
            <person name="Meng X."/>
        </authorList>
    </citation>
    <scope>NUCLEOTIDE SEQUENCE [LARGE SCALE GENOMIC DNA]</scope>
    <source>
        <strain evidence="9 10">M91</strain>
    </source>
</reference>
<evidence type="ECO:0000256" key="4">
    <source>
        <dbReference type="ARBA" id="ARBA00023002"/>
    </source>
</evidence>
<keyword evidence="4" id="KW-0560">Oxidoreductase</keyword>
<dbReference type="EMBL" id="VLNR01000043">
    <property type="protein sequence ID" value="TSE06640.1"/>
    <property type="molecule type" value="Genomic_DNA"/>
</dbReference>
<dbReference type="Pfam" id="PF00355">
    <property type="entry name" value="Rieske"/>
    <property type="match status" value="1"/>
</dbReference>
<dbReference type="GO" id="GO:0051537">
    <property type="term" value="F:2 iron, 2 sulfur cluster binding"/>
    <property type="evidence" value="ECO:0007669"/>
    <property type="project" value="UniProtKB-KW"/>
</dbReference>
<dbReference type="AlphaFoldDB" id="A0A554VGW4"/>
<evidence type="ECO:0000256" key="3">
    <source>
        <dbReference type="ARBA" id="ARBA00022723"/>
    </source>
</evidence>
<dbReference type="SUPFAM" id="SSF50022">
    <property type="entry name" value="ISP domain"/>
    <property type="match status" value="1"/>
</dbReference>
<dbReference type="InterPro" id="IPR024188">
    <property type="entry name" value="GltB"/>
</dbReference>
<feature type="domain" description="Rieske" evidence="8">
    <location>
        <begin position="5"/>
        <end position="99"/>
    </location>
</feature>
<evidence type="ECO:0000256" key="6">
    <source>
        <dbReference type="ARBA" id="ARBA00023014"/>
    </source>
</evidence>
<evidence type="ECO:0000256" key="1">
    <source>
        <dbReference type="ARBA" id="ARBA00009716"/>
    </source>
</evidence>
<evidence type="ECO:0000313" key="9">
    <source>
        <dbReference type="EMBL" id="TSE06640.1"/>
    </source>
</evidence>
<comment type="similarity">
    <text evidence="1 7">Belongs to the glutamate synthase family.</text>
</comment>
<dbReference type="GO" id="GO:0046872">
    <property type="term" value="F:metal ion binding"/>
    <property type="evidence" value="ECO:0007669"/>
    <property type="project" value="UniProtKB-KW"/>
</dbReference>
<evidence type="ECO:0000256" key="5">
    <source>
        <dbReference type="ARBA" id="ARBA00023004"/>
    </source>
</evidence>
<dbReference type="InterPro" id="IPR043578">
    <property type="entry name" value="GltB_archl_type"/>
</dbReference>
<protein>
    <submittedName>
        <fullName evidence="9">Rieske 2Fe-2S domain-containing protein</fullName>
    </submittedName>
</protein>
<dbReference type="InterPro" id="IPR013785">
    <property type="entry name" value="Aldolase_TIM"/>
</dbReference>
<keyword evidence="3" id="KW-0479">Metal-binding</keyword>
<proteinExistence type="inferred from homology"/>
<gene>
    <name evidence="9" type="ORF">FOF46_18710</name>
</gene>
<name>A0A554VGW4_9FLAO</name>
<dbReference type="Gene3D" id="2.102.10.10">
    <property type="entry name" value="Rieske [2Fe-2S] iron-sulphur domain"/>
    <property type="match status" value="1"/>
</dbReference>
<dbReference type="GO" id="GO:0015930">
    <property type="term" value="F:glutamate synthase activity"/>
    <property type="evidence" value="ECO:0007669"/>
    <property type="project" value="InterPro"/>
</dbReference>
<dbReference type="PIRSF" id="PIRSF500061">
    <property type="entry name" value="GOGAT_lg2_archl"/>
    <property type="match status" value="1"/>
</dbReference>
<comment type="caution">
    <text evidence="9">The sequence shown here is derived from an EMBL/GenBank/DDBJ whole genome shotgun (WGS) entry which is preliminary data.</text>
</comment>
<dbReference type="RefSeq" id="WP_109433845.1">
    <property type="nucleotide sequence ID" value="NZ_CANLFO010000006.1"/>
</dbReference>